<dbReference type="SUPFAM" id="SSF144083">
    <property type="entry name" value="Magnesium transport protein CorA, transmembrane region"/>
    <property type="match status" value="1"/>
</dbReference>
<accession>A0A2J6R6Y3</accession>
<dbReference type="GO" id="GO:0016020">
    <property type="term" value="C:membrane"/>
    <property type="evidence" value="ECO:0007669"/>
    <property type="project" value="UniProtKB-SubCell"/>
</dbReference>
<evidence type="ECO:0000256" key="2">
    <source>
        <dbReference type="ARBA" id="ARBA00022692"/>
    </source>
</evidence>
<dbReference type="InterPro" id="IPR045863">
    <property type="entry name" value="CorA_TM1_TM2"/>
</dbReference>
<dbReference type="GO" id="GO:0046873">
    <property type="term" value="F:metal ion transmembrane transporter activity"/>
    <property type="evidence" value="ECO:0007669"/>
    <property type="project" value="InterPro"/>
</dbReference>
<dbReference type="STRING" id="1149755.A0A2J6R6Y3"/>
<keyword evidence="4 5" id="KW-0472">Membrane</keyword>
<feature type="transmembrane region" description="Helical" evidence="5">
    <location>
        <begin position="617"/>
        <end position="640"/>
    </location>
</feature>
<dbReference type="OrthoDB" id="426293at2759"/>
<evidence type="ECO:0000256" key="5">
    <source>
        <dbReference type="SAM" id="Phobius"/>
    </source>
</evidence>
<sequence length="687" mass="79252">MTRYDAPMIFYRDGEPDFGWGDYITKDREARELKLEEERYHNIWLEERSRYHSVSLSEKQLSNCTLPLGYKPSALPDEYDSTTSDPYRWFILGRFIPQDGRIALAFDLHWQVRKNKHEWELKRVEDHSDQRNNGCEEYVQKGGEAMIDSLMSFGEEIQPFGKFFIWDFDPSRPVDGHVLYDLGLSDPYVDVPGGGIPNKQDREVARVFEVTRFRDWLDTQKVFAQPTQSDESAPWKRIIFCQGLSLVALARIKEQSFPFLVFNDKTDPINMATNIHLSCERRGGSESTNLYSNPHTAFHITFYERLTEENLEGFTASDLGNLIKESRERGLRIGRLYGRPRQDEKNSDGDKDELAFRQSSFTVITTARHAQKDPQPHNQSIVEEYWTMLILSSSGFFSSPTGAEADRDWKLVMGQRSQQTAEFSIILYALRKVEERWRQFNEYIGSLLVEDFMDPEAYTELLFDNETFSRSKLYFWAIGCLNEFTISIEDNIKQVKFFRKARIPYSPNSPAMLSLPEELQTFDDEARKIGQSLEDLKAQFEAKLVTIQTLRDGLFNATSVREASLATRLSKESSRQNRYILVFTIATVFYLSISFVTSFYGMHLFDPNGNSVESQTPFIVTVILLSLVTYALAGWGLWLVDRGYRRNPSERKEGQAPRSNETGGLAATKASECLVFLRCHGKNSEVV</sequence>
<evidence type="ECO:0000313" key="6">
    <source>
        <dbReference type="EMBL" id="PMD34249.1"/>
    </source>
</evidence>
<name>A0A2J6R6Y3_HYAVF</name>
<dbReference type="InterPro" id="IPR002523">
    <property type="entry name" value="MgTranspt_CorA/ZnTranspt_ZntB"/>
</dbReference>
<keyword evidence="2 5" id="KW-0812">Transmembrane</keyword>
<proteinExistence type="predicted"/>
<keyword evidence="7" id="KW-1185">Reference proteome</keyword>
<evidence type="ECO:0000313" key="7">
    <source>
        <dbReference type="Proteomes" id="UP000235786"/>
    </source>
</evidence>
<dbReference type="Gene3D" id="1.20.58.340">
    <property type="entry name" value="Magnesium transport protein CorA, transmembrane region"/>
    <property type="match status" value="1"/>
</dbReference>
<protein>
    <submittedName>
        <fullName evidence="6">Uncharacterized protein</fullName>
    </submittedName>
</protein>
<comment type="subcellular location">
    <subcellularLocation>
        <location evidence="1">Membrane</location>
        <topology evidence="1">Multi-pass membrane protein</topology>
    </subcellularLocation>
</comment>
<feature type="transmembrane region" description="Helical" evidence="5">
    <location>
        <begin position="579"/>
        <end position="605"/>
    </location>
</feature>
<evidence type="ECO:0000256" key="3">
    <source>
        <dbReference type="ARBA" id="ARBA00022989"/>
    </source>
</evidence>
<dbReference type="Pfam" id="PF01544">
    <property type="entry name" value="CorA"/>
    <property type="match status" value="1"/>
</dbReference>
<evidence type="ECO:0000256" key="1">
    <source>
        <dbReference type="ARBA" id="ARBA00004141"/>
    </source>
</evidence>
<gene>
    <name evidence="6" type="ORF">L207DRAFT_638786</name>
</gene>
<organism evidence="6 7">
    <name type="scientific">Hyaloscypha variabilis (strain UAMH 11265 / GT02V1 / F)</name>
    <name type="common">Meliniomyces variabilis</name>
    <dbReference type="NCBI Taxonomy" id="1149755"/>
    <lineage>
        <taxon>Eukaryota</taxon>
        <taxon>Fungi</taxon>
        <taxon>Dikarya</taxon>
        <taxon>Ascomycota</taxon>
        <taxon>Pezizomycotina</taxon>
        <taxon>Leotiomycetes</taxon>
        <taxon>Helotiales</taxon>
        <taxon>Hyaloscyphaceae</taxon>
        <taxon>Hyaloscypha</taxon>
        <taxon>Hyaloscypha variabilis</taxon>
    </lineage>
</organism>
<reference evidence="6 7" key="1">
    <citation type="submission" date="2016-04" db="EMBL/GenBank/DDBJ databases">
        <title>A degradative enzymes factory behind the ericoid mycorrhizal symbiosis.</title>
        <authorList>
            <consortium name="DOE Joint Genome Institute"/>
            <person name="Martino E."/>
            <person name="Morin E."/>
            <person name="Grelet G."/>
            <person name="Kuo A."/>
            <person name="Kohler A."/>
            <person name="Daghino S."/>
            <person name="Barry K."/>
            <person name="Choi C."/>
            <person name="Cichocki N."/>
            <person name="Clum A."/>
            <person name="Copeland A."/>
            <person name="Hainaut M."/>
            <person name="Haridas S."/>
            <person name="Labutti K."/>
            <person name="Lindquist E."/>
            <person name="Lipzen A."/>
            <person name="Khouja H.-R."/>
            <person name="Murat C."/>
            <person name="Ohm R."/>
            <person name="Olson A."/>
            <person name="Spatafora J."/>
            <person name="Veneault-Fourrey C."/>
            <person name="Henrissat B."/>
            <person name="Grigoriev I."/>
            <person name="Martin F."/>
            <person name="Perotto S."/>
        </authorList>
    </citation>
    <scope>NUCLEOTIDE SEQUENCE [LARGE SCALE GENOMIC DNA]</scope>
    <source>
        <strain evidence="6 7">F</strain>
    </source>
</reference>
<dbReference type="EMBL" id="KZ613954">
    <property type="protein sequence ID" value="PMD34249.1"/>
    <property type="molecule type" value="Genomic_DNA"/>
</dbReference>
<dbReference type="AlphaFoldDB" id="A0A2J6R6Y3"/>
<evidence type="ECO:0000256" key="4">
    <source>
        <dbReference type="ARBA" id="ARBA00023136"/>
    </source>
</evidence>
<keyword evidence="3 5" id="KW-1133">Transmembrane helix</keyword>
<dbReference type="Proteomes" id="UP000235786">
    <property type="component" value="Unassembled WGS sequence"/>
</dbReference>